<reference evidence="4" key="1">
    <citation type="journal article" date="2019" name="Int. J. Syst. Evol. Microbiol.">
        <title>The Global Catalogue of Microorganisms (GCM) 10K type strain sequencing project: providing services to taxonomists for standard genome sequencing and annotation.</title>
        <authorList>
            <consortium name="The Broad Institute Genomics Platform"/>
            <consortium name="The Broad Institute Genome Sequencing Center for Infectious Disease"/>
            <person name="Wu L."/>
            <person name="Ma J."/>
        </authorList>
    </citation>
    <scope>NUCLEOTIDE SEQUENCE [LARGE SCALE GENOMIC DNA]</scope>
    <source>
        <strain evidence="4">CCUG 62974</strain>
    </source>
</reference>
<dbReference type="InterPro" id="IPR010031">
    <property type="entry name" value="FAD_lactone_oxidase-like"/>
</dbReference>
<feature type="compositionally biased region" description="Basic and acidic residues" evidence="1">
    <location>
        <begin position="118"/>
        <end position="141"/>
    </location>
</feature>
<dbReference type="InterPro" id="IPR006094">
    <property type="entry name" value="Oxid_FAD_bind_N"/>
</dbReference>
<accession>A0ABW3DRI3</accession>
<name>A0ABW3DRI3_9ACTN</name>
<dbReference type="InterPro" id="IPR016169">
    <property type="entry name" value="FAD-bd_PCMH_sub2"/>
</dbReference>
<dbReference type="Pfam" id="PF01565">
    <property type="entry name" value="FAD_binding_4"/>
    <property type="match status" value="1"/>
</dbReference>
<proteinExistence type="predicted"/>
<comment type="caution">
    <text evidence="3">The sequence shown here is derived from an EMBL/GenBank/DDBJ whole genome shotgun (WGS) entry which is preliminary data.</text>
</comment>
<protein>
    <submittedName>
        <fullName evidence="3">FAD-binding protein</fullName>
    </submittedName>
</protein>
<feature type="compositionally biased region" description="Gly residues" evidence="1">
    <location>
        <begin position="77"/>
        <end position="95"/>
    </location>
</feature>
<evidence type="ECO:0000313" key="3">
    <source>
        <dbReference type="EMBL" id="MFD0885632.1"/>
    </source>
</evidence>
<dbReference type="SUPFAM" id="SSF56176">
    <property type="entry name" value="FAD-binding/transporter-associated domain-like"/>
    <property type="match status" value="1"/>
</dbReference>
<dbReference type="InterPro" id="IPR036318">
    <property type="entry name" value="FAD-bd_PCMH-like_sf"/>
</dbReference>
<feature type="region of interest" description="Disordered" evidence="1">
    <location>
        <begin position="73"/>
        <end position="257"/>
    </location>
</feature>
<dbReference type="PANTHER" id="PTHR43762:SF1">
    <property type="entry name" value="D-ARABINONO-1,4-LACTONE OXIDASE"/>
    <property type="match status" value="1"/>
</dbReference>
<evidence type="ECO:0000259" key="2">
    <source>
        <dbReference type="Pfam" id="PF01565"/>
    </source>
</evidence>
<evidence type="ECO:0000256" key="1">
    <source>
        <dbReference type="SAM" id="MobiDB-lite"/>
    </source>
</evidence>
<feature type="compositionally biased region" description="Basic and acidic residues" evidence="1">
    <location>
        <begin position="183"/>
        <end position="192"/>
    </location>
</feature>
<feature type="compositionally biased region" description="Basic and acidic residues" evidence="1">
    <location>
        <begin position="243"/>
        <end position="257"/>
    </location>
</feature>
<evidence type="ECO:0000313" key="4">
    <source>
        <dbReference type="Proteomes" id="UP001597024"/>
    </source>
</evidence>
<dbReference type="Gene3D" id="3.30.465.10">
    <property type="match status" value="1"/>
</dbReference>
<dbReference type="Proteomes" id="UP001597024">
    <property type="component" value="Unassembled WGS sequence"/>
</dbReference>
<organism evidence="3 4">
    <name type="scientific">Streptosporangium algeriense</name>
    <dbReference type="NCBI Taxonomy" id="1682748"/>
    <lineage>
        <taxon>Bacteria</taxon>
        <taxon>Bacillati</taxon>
        <taxon>Actinomycetota</taxon>
        <taxon>Actinomycetes</taxon>
        <taxon>Streptosporangiales</taxon>
        <taxon>Streptosporangiaceae</taxon>
        <taxon>Streptosporangium</taxon>
    </lineage>
</organism>
<feature type="compositionally biased region" description="Acidic residues" evidence="1">
    <location>
        <begin position="105"/>
        <end position="117"/>
    </location>
</feature>
<keyword evidence="4" id="KW-1185">Reference proteome</keyword>
<sequence>MVGTGHSFTGVALTDGLLLRPERLTGVLQTGEGWVKAAAGTPLNVFNEELARRGLALANMGDITAQTLAGAVQTGTHGTGGRVGGGHHGGLGVEGGQPPQGTPEQGEEPDEAGADDDGGPRPDVPHQQQDHAEDGVEREDVAEPQEESVEHAQHQQGQAAPEHPGLHLVLAPGAHLEGEGVAEQEREDHVELGENQGADGEPDRVVHRRQGADDGVGGIGQVADVGDQDAEEREGADGVDLTDSGHGDKLLSIRDIC</sequence>
<dbReference type="EMBL" id="JBHTHX010000401">
    <property type="protein sequence ID" value="MFD0885632.1"/>
    <property type="molecule type" value="Genomic_DNA"/>
</dbReference>
<dbReference type="PANTHER" id="PTHR43762">
    <property type="entry name" value="L-GULONOLACTONE OXIDASE"/>
    <property type="match status" value="1"/>
</dbReference>
<gene>
    <name evidence="3" type="ORF">ACFQ08_13845</name>
</gene>
<feature type="domain" description="FAD linked oxidase N-terminal" evidence="2">
    <location>
        <begin position="2"/>
        <end position="86"/>
    </location>
</feature>